<evidence type="ECO:0000313" key="3">
    <source>
        <dbReference type="Proteomes" id="UP000461754"/>
    </source>
</evidence>
<dbReference type="Gene3D" id="3.30.565.60">
    <property type="match status" value="1"/>
</dbReference>
<dbReference type="Gene3D" id="1.10.10.10">
    <property type="entry name" value="Winged helix-like DNA-binding domain superfamily/Winged helix DNA-binding domain"/>
    <property type="match status" value="1"/>
</dbReference>
<dbReference type="Pfam" id="PF04326">
    <property type="entry name" value="SLFN_AlbA_2"/>
    <property type="match status" value="1"/>
</dbReference>
<dbReference type="InterPro" id="IPR036388">
    <property type="entry name" value="WH-like_DNA-bd_sf"/>
</dbReference>
<reference evidence="2 3" key="1">
    <citation type="submission" date="2019-08" db="EMBL/GenBank/DDBJ databases">
        <title>In-depth cultivation of the pig gut microbiome towards novel bacterial diversity and tailored functional studies.</title>
        <authorList>
            <person name="Wylensek D."/>
            <person name="Hitch T.C.A."/>
            <person name="Clavel T."/>
        </authorList>
    </citation>
    <scope>NUCLEOTIDE SEQUENCE [LARGE SCALE GENOMIC DNA]</scope>
    <source>
        <strain evidence="2 3">RF-744-FAT-4</strain>
    </source>
</reference>
<dbReference type="EMBL" id="VUMO01000014">
    <property type="protein sequence ID" value="MSS20511.1"/>
    <property type="molecule type" value="Genomic_DNA"/>
</dbReference>
<dbReference type="Pfam" id="PF13749">
    <property type="entry name" value="HATPase_c_4"/>
    <property type="match status" value="1"/>
</dbReference>
<dbReference type="Proteomes" id="UP000461754">
    <property type="component" value="Unassembled WGS sequence"/>
</dbReference>
<keyword evidence="3" id="KW-1185">Reference proteome</keyword>
<dbReference type="RefSeq" id="WP_154576878.1">
    <property type="nucleotide sequence ID" value="NZ_VUMO01000014.1"/>
</dbReference>
<dbReference type="InterPro" id="IPR038461">
    <property type="entry name" value="Schlafen_AlbA_2_dom_sf"/>
</dbReference>
<dbReference type="PANTHER" id="PTHR30595">
    <property type="entry name" value="GLPR-RELATED TRANSCRIPTIONAL REPRESSOR"/>
    <property type="match status" value="1"/>
</dbReference>
<organism evidence="2 3">
    <name type="scientific">Pseudoramibacter porci</name>
    <dbReference type="NCBI Taxonomy" id="2606631"/>
    <lineage>
        <taxon>Bacteria</taxon>
        <taxon>Bacillati</taxon>
        <taxon>Bacillota</taxon>
        <taxon>Clostridia</taxon>
        <taxon>Eubacteriales</taxon>
        <taxon>Eubacteriaceae</taxon>
        <taxon>Pseudoramibacter</taxon>
    </lineage>
</organism>
<feature type="domain" description="Schlafen AlbA-2" evidence="1">
    <location>
        <begin position="21"/>
        <end position="138"/>
    </location>
</feature>
<accession>A0A7X2NHG4</accession>
<dbReference type="InterPro" id="IPR038475">
    <property type="entry name" value="RecG_C_sf"/>
</dbReference>
<dbReference type="SUPFAM" id="SSF46785">
    <property type="entry name" value="Winged helix' DNA-binding domain"/>
    <property type="match status" value="1"/>
</dbReference>
<name>A0A7X2NHG4_9FIRM</name>
<sequence length="497" mass="57702">MHKGSKISPLLTLDYIQHEDENKYFDRKSAQFRVKDLAPLISAFANADGGTIVLGISDKKRKLEGVNSVGEDKINNFINAPKDLCKPMPKYREEFIEIENDKGESDRLLLLHIFSSVDQIIRTVDDRTFLRIGDKKKEILGENLRNLEYAKNAIHYEDGINQYAQIEDLDEDLLREYQKRIEAEDVSIEQMLSARGFLVMRDGEKHLTNAAVLLFAKNVRQFYPNCRIRFIRYDGTSAKVGTRMNIIKDHNIEYPILKIIDKSKEYLATQFREFTALNPETGLFETVPEYPEFAWQEGIVNAVTHREYAMMGNYILVTMYDDRLEIESPGKLPNVVTVENIRETRFSRNPTISRVLTEMGWVRELNEGVKRIYADMKGFFLDQPEYSEPNFSVKLTLKNNIEVRKTRQNEHALQNLGEALWHDLDDLERQIVAYMTSHGGASRTDLEKHLGKSNRTVIKRINHLMQLGVIKARGDKHDPKRSYEMIFKENKYQVGIK</sequence>
<dbReference type="Gene3D" id="3.30.950.30">
    <property type="entry name" value="Schlafen, AAA domain"/>
    <property type="match status" value="1"/>
</dbReference>
<evidence type="ECO:0000313" key="2">
    <source>
        <dbReference type="EMBL" id="MSS20511.1"/>
    </source>
</evidence>
<dbReference type="AlphaFoldDB" id="A0A7X2NHG4"/>
<comment type="caution">
    <text evidence="2">The sequence shown here is derived from an EMBL/GenBank/DDBJ whole genome shotgun (WGS) entry which is preliminary data.</text>
</comment>
<dbReference type="InterPro" id="IPR007421">
    <property type="entry name" value="Schlafen_AlbA_2_dom"/>
</dbReference>
<dbReference type="InterPro" id="IPR036390">
    <property type="entry name" value="WH_DNA-bd_sf"/>
</dbReference>
<dbReference type="PANTHER" id="PTHR30595:SF6">
    <property type="entry name" value="SCHLAFEN ALBA-2 DOMAIN-CONTAINING PROTEIN"/>
    <property type="match status" value="1"/>
</dbReference>
<protein>
    <submittedName>
        <fullName evidence="2">Winged helix-turn-helix transcriptional regulator</fullName>
    </submittedName>
</protein>
<proteinExistence type="predicted"/>
<evidence type="ECO:0000259" key="1">
    <source>
        <dbReference type="Pfam" id="PF04326"/>
    </source>
</evidence>
<gene>
    <name evidence="2" type="ORF">FYJ52_08890</name>
</gene>
<dbReference type="Pfam" id="PF13412">
    <property type="entry name" value="HTH_24"/>
    <property type="match status" value="1"/>
</dbReference>